<comment type="caution">
    <text evidence="4">The sequence shown here is derived from an EMBL/GenBank/DDBJ whole genome shotgun (WGS) entry which is preliminary data.</text>
</comment>
<feature type="region of interest" description="Disordered" evidence="2">
    <location>
        <begin position="1023"/>
        <end position="1059"/>
    </location>
</feature>
<feature type="region of interest" description="Disordered" evidence="2">
    <location>
        <begin position="1"/>
        <end position="26"/>
    </location>
</feature>
<feature type="region of interest" description="Disordered" evidence="2">
    <location>
        <begin position="1254"/>
        <end position="1296"/>
    </location>
</feature>
<evidence type="ECO:0000256" key="2">
    <source>
        <dbReference type="SAM" id="MobiDB-lite"/>
    </source>
</evidence>
<feature type="compositionally biased region" description="Basic and acidic residues" evidence="2">
    <location>
        <begin position="717"/>
        <end position="739"/>
    </location>
</feature>
<dbReference type="PROSITE" id="PS50222">
    <property type="entry name" value="EF_HAND_2"/>
    <property type="match status" value="1"/>
</dbReference>
<dbReference type="InterPro" id="IPR002048">
    <property type="entry name" value="EF_hand_dom"/>
</dbReference>
<feature type="domain" description="EF-hand" evidence="3">
    <location>
        <begin position="1681"/>
        <end position="1716"/>
    </location>
</feature>
<evidence type="ECO:0000256" key="1">
    <source>
        <dbReference type="SAM" id="Coils"/>
    </source>
</evidence>
<feature type="region of interest" description="Disordered" evidence="2">
    <location>
        <begin position="1137"/>
        <end position="1213"/>
    </location>
</feature>
<evidence type="ECO:0000313" key="5">
    <source>
        <dbReference type="Proteomes" id="UP001281761"/>
    </source>
</evidence>
<feature type="compositionally biased region" description="Polar residues" evidence="2">
    <location>
        <begin position="14"/>
        <end position="26"/>
    </location>
</feature>
<dbReference type="SUPFAM" id="SSF47473">
    <property type="entry name" value="EF-hand"/>
    <property type="match status" value="1"/>
</dbReference>
<organism evidence="4 5">
    <name type="scientific">Blattamonas nauphoetae</name>
    <dbReference type="NCBI Taxonomy" id="2049346"/>
    <lineage>
        <taxon>Eukaryota</taxon>
        <taxon>Metamonada</taxon>
        <taxon>Preaxostyla</taxon>
        <taxon>Oxymonadida</taxon>
        <taxon>Blattamonas</taxon>
    </lineage>
</organism>
<dbReference type="InterPro" id="IPR011992">
    <property type="entry name" value="EF-hand-dom_pair"/>
</dbReference>
<feature type="coiled-coil region" evidence="1">
    <location>
        <begin position="403"/>
        <end position="515"/>
    </location>
</feature>
<feature type="region of interest" description="Disordered" evidence="2">
    <location>
        <begin position="2040"/>
        <end position="2109"/>
    </location>
</feature>
<feature type="compositionally biased region" description="Polar residues" evidence="2">
    <location>
        <begin position="1186"/>
        <end position="1195"/>
    </location>
</feature>
<evidence type="ECO:0000259" key="3">
    <source>
        <dbReference type="PROSITE" id="PS50222"/>
    </source>
</evidence>
<proteinExistence type="predicted"/>
<feature type="compositionally biased region" description="Polar residues" evidence="2">
    <location>
        <begin position="2088"/>
        <end position="2100"/>
    </location>
</feature>
<feature type="compositionally biased region" description="Polar residues" evidence="2">
    <location>
        <begin position="151"/>
        <end position="170"/>
    </location>
</feature>
<reference evidence="4 5" key="1">
    <citation type="journal article" date="2022" name="bioRxiv">
        <title>Genomics of Preaxostyla Flagellates Illuminates Evolutionary Transitions and the Path Towards Mitochondrial Loss.</title>
        <authorList>
            <person name="Novak L.V.F."/>
            <person name="Treitli S.C."/>
            <person name="Pyrih J."/>
            <person name="Halakuc P."/>
            <person name="Pipaliya S.V."/>
            <person name="Vacek V."/>
            <person name="Brzon O."/>
            <person name="Soukal P."/>
            <person name="Eme L."/>
            <person name="Dacks J.B."/>
            <person name="Karnkowska A."/>
            <person name="Elias M."/>
            <person name="Hampl V."/>
        </authorList>
    </citation>
    <scope>NUCLEOTIDE SEQUENCE [LARGE SCALE GENOMIC DNA]</scope>
    <source>
        <strain evidence="4">NAU3</strain>
        <tissue evidence="4">Gut</tissue>
    </source>
</reference>
<gene>
    <name evidence="4" type="ORF">BLNAU_11941</name>
</gene>
<feature type="compositionally biased region" description="Basic and acidic residues" evidence="2">
    <location>
        <begin position="172"/>
        <end position="182"/>
    </location>
</feature>
<feature type="compositionally biased region" description="Low complexity" evidence="2">
    <location>
        <begin position="45"/>
        <end position="56"/>
    </location>
</feature>
<accession>A0ABQ9XS24</accession>
<feature type="region of interest" description="Disordered" evidence="2">
    <location>
        <begin position="42"/>
        <end position="82"/>
    </location>
</feature>
<keyword evidence="5" id="KW-1185">Reference proteome</keyword>
<feature type="region of interest" description="Disordered" evidence="2">
    <location>
        <begin position="614"/>
        <end position="639"/>
    </location>
</feature>
<dbReference type="EMBL" id="JARBJD010000095">
    <property type="protein sequence ID" value="KAK2953155.1"/>
    <property type="molecule type" value="Genomic_DNA"/>
</dbReference>
<feature type="region of interest" description="Disordered" evidence="2">
    <location>
        <begin position="151"/>
        <end position="230"/>
    </location>
</feature>
<name>A0ABQ9XS24_9EUKA</name>
<feature type="region of interest" description="Disordered" evidence="2">
    <location>
        <begin position="710"/>
        <end position="747"/>
    </location>
</feature>
<feature type="compositionally biased region" description="Polar residues" evidence="2">
    <location>
        <begin position="1025"/>
        <end position="1052"/>
    </location>
</feature>
<dbReference type="Proteomes" id="UP001281761">
    <property type="component" value="Unassembled WGS sequence"/>
</dbReference>
<keyword evidence="1" id="KW-0175">Coiled coil</keyword>
<protein>
    <recommendedName>
        <fullName evidence="3">EF-hand domain-containing protein</fullName>
    </recommendedName>
</protein>
<sequence length="2170" mass="243314">MSVVDAPVDFGDNLKQSTPVKSSQFSNRPLLLTSHGIVDIGIDESPSTKSDKNSSSYQRLPSLKTGANSSSSRRKNRTPDDTAMEYVARMILPGADTPDNVFDQFVKDTALEFSSSPQPYVSRADRIAQNASDGAQHRPLQYFYRSANKTRSLRTAESPDNTIITGNSYQREGAHSEMETTSRRKVREQRQQILNEKRANLKTQQDQQSHGATIAPLPSQVRVGSPVKARQLDKDQTLTRGTETVLSLEQEQAEWNRSMFIERTPSSRSETLLLLQQFDADIADIEERKGKAANAERTLLIKQKMHLLDSVSEELIRQMSVEFAPRARLIARLIAEYKQSSDDILPLTEENISLHTKLDSVEAEHAAALAEKDGIIRRIETAAEHEHLSRAADTSLYTLAAQYQALQKTNDRLSTERDEAVKRAFAQSQQAVFYEDENVKLMQRVDQLSKTIVNLRSELESKLRVIIGMEGRIRGVMAAKANLELRALEREDEIAEDIEEEVARKLDEIQKERMETMTDVGLQSDMSHDYLRDLRMHLTTIMHDCVEVEAQTDLTDIPMVTQLVDAKKKQKELERRVTNLSETNQRLTDLSTTLKTELDASELENKQLKNEIRNMKNTEDARKKKEQEKRMEEAKDRMEEERIRAELDAEREKSMQQGVEEILDKKREELNKWKQELEDSKAKLDEEQKKMQEEMERMAEENAKLSAKLEQANADAAEEKAAREHEELLRKEEEEKVKQLTENNSAMEDLMKMKNSANAEMSKLAKEIEEIQQKNANLKNVLASFENEKEELQDDLKEQQEKVLSRVSSKHLLQPVATASSHRLPLPTSSPFSFGDGLSAGAITEREEMVDNSHDPMTSRLSQHSFGQTTSPVASNSVGLITSPVPSSSVGVVTSPVSFQPEPLLADHLYLDSVTPGAVAVTPEVRPFSEPIDVPKTDREMMTDTLVGVAFLSLFDAARRSLDESAVEEPEPSFEAPKKVSPRVPSPIRIESVGITVSTQVSPKLTTHSDTFNRSRNEKLLRSPLPTSVTPRSPLQPSNIPFSDTIRSGSESDTADAEGNYAAARQRSMTVESKLNDTMGSQTLHKVYGRSFDGTPADSNDSSIVVIGYGPAEDIPDWQMDEALKLSPARTKTSVGVNVNFEDGDPPVEKPASGERKRTKHKVDRREIGSRTSSQMQNRPLPVSLRQFSREQSPPQKAPPAPTVEQSGSQTERDVVTVSTQTHGLFDYLIKATILANEKLSTIESSLGVDVDKAEKTQPVTNNATPLPERTPAQDRKLPTERQATPGRLAPLSTPQQELTTPIRADSGEMEYRDEIEKLNTVESKMTAVWDKLNRMERMLSVPQIEIPPLAPRDAEPVSLPNLTSQPFSLSAITQNDVSHVGGFSVISSTLIGTGSLPVQNKAPQKQKQSETKPKQRSLFWIQRLSRMVMDELEATAVTARKTSSIPPTLAEYLTSWVTQQYGVKSLVQQQMSEINDAVSRFQGISDEIAIFSLFLNGTYHTDHINFYTTLKTVTETAMIQYRTVHPLVLSDAPNRVVQSFIPLELALMLTSLLFTFLSEESWNELVVLLKQAANKSTDFLERRNIHTLVESARSFMDAPLSPILPSTVADNNVRSGNVTFDSTAFPSPRDSKLKSSITIPDHTNTLQRRSRAPDPEPPQFVHIQLFYRILLGLFNNSRSLFIQQVDTFFREHDTDDDGYVSFQEAQSLLKTASPTLNFTLFQKLIRRILPSLKSTDLNENHILQIVFDGGFFSQNVLGSFIVSQSPFSVRTFISTLLHPFEPQFHTRRGKLQSQMDTLLQDGSPLYAIFAADQHSSDLSDRHTPFFHRFAYILTLNSLFQQSVSSQFSTIHRSMGRDNRRAPSSLRTEVGFDHLMEDAAMGKVFQQTNKRRRRRNKMKMSVKSITDAIDKGAKEPADGTMDFSEWKSVISGKWTATWSRIEEQVNGSTIPLLKQLDSVMEESGFNGGNVGAIEKQMGVVQQALHNVSSSTTDAASKISDKAEVLGVKFGREYRLLMIKMMETLNSYEENLIDTITKNMEKNDNAPDSLTDEPQALPPPTTPIEAPQPEGENEELSPEIPSALAPTESLDTVTAPHSPTVATDGPAVVFPSPRSARKPVLNQWERQLIQLFNSLNEEMRDLYKVIEGHSSVLSRMVQNTEPIAEDDDFST</sequence>
<feature type="compositionally biased region" description="Polar residues" evidence="2">
    <location>
        <begin position="201"/>
        <end position="211"/>
    </location>
</feature>
<evidence type="ECO:0000313" key="4">
    <source>
        <dbReference type="EMBL" id="KAK2953155.1"/>
    </source>
</evidence>